<reference evidence="1 2" key="2">
    <citation type="submission" date="2017-08" db="EMBL/GenBank/DDBJ databases">
        <title>WGS of novel Burkholderia cepaca complex species.</title>
        <authorList>
            <person name="Lipuma J."/>
            <person name="Spilker T."/>
        </authorList>
    </citation>
    <scope>NUCLEOTIDE SEQUENCE [LARGE SCALE GENOMIC DNA]</scope>
    <source>
        <strain evidence="1 2">AU17325</strain>
    </source>
</reference>
<reference evidence="2" key="1">
    <citation type="submission" date="2017-06" db="EMBL/GenBank/DDBJ databases">
        <authorList>
            <person name="LiPuma J."/>
            <person name="Spilker T."/>
        </authorList>
    </citation>
    <scope>NUCLEOTIDE SEQUENCE [LARGE SCALE GENOMIC DNA]</scope>
    <source>
        <strain evidence="2">AU17325</strain>
    </source>
</reference>
<organism evidence="1 2">
    <name type="scientific">Burkholderia aenigmatica</name>
    <dbReference type="NCBI Taxonomy" id="2015348"/>
    <lineage>
        <taxon>Bacteria</taxon>
        <taxon>Pseudomonadati</taxon>
        <taxon>Pseudomonadota</taxon>
        <taxon>Betaproteobacteria</taxon>
        <taxon>Burkholderiales</taxon>
        <taxon>Burkholderiaceae</taxon>
        <taxon>Burkholderia</taxon>
        <taxon>Burkholderia cepacia complex</taxon>
    </lineage>
</organism>
<name>A0A228J1L6_9BURK</name>
<dbReference type="Proteomes" id="UP000214600">
    <property type="component" value="Unassembled WGS sequence"/>
</dbReference>
<evidence type="ECO:0000313" key="1">
    <source>
        <dbReference type="EMBL" id="OXI48282.1"/>
    </source>
</evidence>
<dbReference type="OrthoDB" id="8565659at2"/>
<accession>A0A228J1L6</accession>
<comment type="caution">
    <text evidence="1">The sequence shown here is derived from an EMBL/GenBank/DDBJ whole genome shotgun (WGS) entry which is preliminary data.</text>
</comment>
<proteinExistence type="predicted"/>
<evidence type="ECO:0000313" key="2">
    <source>
        <dbReference type="Proteomes" id="UP000214600"/>
    </source>
</evidence>
<dbReference type="EMBL" id="NKFA01000003">
    <property type="protein sequence ID" value="OXI48282.1"/>
    <property type="molecule type" value="Genomic_DNA"/>
</dbReference>
<dbReference type="Pfam" id="PF05488">
    <property type="entry name" value="PAAR_motif"/>
    <property type="match status" value="1"/>
</dbReference>
<sequence length="107" mass="10787">MTCPPMRDEVMQVMRATAGGKAQIVVGDATSHGGRVISGSPSSTWGREAIPIARKGGKVTCPIGAPHVFEIVEGCADSLDFGAPVALEGHTTTCGAVLLAQPGGAES</sequence>
<evidence type="ECO:0008006" key="3">
    <source>
        <dbReference type="Google" id="ProtNLM"/>
    </source>
</evidence>
<dbReference type="AlphaFoldDB" id="A0A228J1L6"/>
<dbReference type="CDD" id="cd14744">
    <property type="entry name" value="PAAR_CT_2"/>
    <property type="match status" value="1"/>
</dbReference>
<gene>
    <name evidence="1" type="ORF">CFB84_04880</name>
</gene>
<dbReference type="Gene3D" id="2.60.200.60">
    <property type="match status" value="1"/>
</dbReference>
<protein>
    <recommendedName>
        <fullName evidence="3">PAAR domain-containing protein</fullName>
    </recommendedName>
</protein>
<dbReference type="InterPro" id="IPR008727">
    <property type="entry name" value="PAAR_motif"/>
</dbReference>